<accession>A0A1G9SWU5</accession>
<keyword evidence="7" id="KW-0067">ATP-binding</keyword>
<dbReference type="PANTHER" id="PTHR41523">
    <property type="entry name" value="TWO-COMPONENT SYSTEM SENSOR PROTEIN"/>
    <property type="match status" value="1"/>
</dbReference>
<dbReference type="EMBL" id="FNGS01000006">
    <property type="protein sequence ID" value="SDM39882.1"/>
    <property type="molecule type" value="Genomic_DNA"/>
</dbReference>
<evidence type="ECO:0000256" key="2">
    <source>
        <dbReference type="ARBA" id="ARBA00012438"/>
    </source>
</evidence>
<keyword evidence="6 12" id="KW-0418">Kinase</keyword>
<evidence type="ECO:0000256" key="6">
    <source>
        <dbReference type="ARBA" id="ARBA00022777"/>
    </source>
</evidence>
<dbReference type="Gene3D" id="3.30.565.10">
    <property type="entry name" value="Histidine kinase-like ATPase, C-terminal domain"/>
    <property type="match status" value="1"/>
</dbReference>
<evidence type="ECO:0000256" key="7">
    <source>
        <dbReference type="ARBA" id="ARBA00022840"/>
    </source>
</evidence>
<dbReference type="SMART" id="SM00387">
    <property type="entry name" value="HATPase_c"/>
    <property type="match status" value="1"/>
</dbReference>
<dbReference type="InterPro" id="IPR036890">
    <property type="entry name" value="HATPase_C_sf"/>
</dbReference>
<keyword evidence="8" id="KW-0802">TPR repeat</keyword>
<dbReference type="InterPro" id="IPR003594">
    <property type="entry name" value="HATPase_dom"/>
</dbReference>
<dbReference type="Pfam" id="PF13374">
    <property type="entry name" value="TPR_10"/>
    <property type="match status" value="1"/>
</dbReference>
<dbReference type="Gene3D" id="1.25.40.10">
    <property type="entry name" value="Tetratricopeptide repeat domain"/>
    <property type="match status" value="2"/>
</dbReference>
<dbReference type="PANTHER" id="PTHR41523:SF8">
    <property type="entry name" value="ETHYLENE RESPONSE SENSOR PROTEIN"/>
    <property type="match status" value="1"/>
</dbReference>
<feature type="repeat" description="TPR" evidence="8">
    <location>
        <begin position="120"/>
        <end position="153"/>
    </location>
</feature>
<keyword evidence="9" id="KW-0472">Membrane</keyword>
<feature type="domain" description="Histidine kinase" evidence="11">
    <location>
        <begin position="409"/>
        <end position="599"/>
    </location>
</feature>
<evidence type="ECO:0000313" key="13">
    <source>
        <dbReference type="Proteomes" id="UP000198901"/>
    </source>
</evidence>
<protein>
    <recommendedName>
        <fullName evidence="2">histidine kinase</fullName>
        <ecNumber evidence="2">2.7.13.3</ecNumber>
    </recommendedName>
</protein>
<feature type="chain" id="PRO_5011724660" description="histidine kinase" evidence="10">
    <location>
        <begin position="21"/>
        <end position="603"/>
    </location>
</feature>
<reference evidence="12 13" key="1">
    <citation type="submission" date="2016-10" db="EMBL/GenBank/DDBJ databases">
        <authorList>
            <person name="de Groot N.N."/>
        </authorList>
    </citation>
    <scope>NUCLEOTIDE SEQUENCE [LARGE SCALE GENOMIC DNA]</scope>
    <source>
        <strain evidence="12 13">DSM 21668</strain>
    </source>
</reference>
<comment type="catalytic activity">
    <reaction evidence="1">
        <text>ATP + protein L-histidine = ADP + protein N-phospho-L-histidine.</text>
        <dbReference type="EC" id="2.7.13.3"/>
    </reaction>
</comment>
<dbReference type="PROSITE" id="PS50109">
    <property type="entry name" value="HIS_KIN"/>
    <property type="match status" value="1"/>
</dbReference>
<evidence type="ECO:0000256" key="4">
    <source>
        <dbReference type="ARBA" id="ARBA00022679"/>
    </source>
</evidence>
<keyword evidence="3" id="KW-0597">Phosphoprotein</keyword>
<dbReference type="Gene3D" id="3.30.450.20">
    <property type="entry name" value="PAS domain"/>
    <property type="match status" value="1"/>
</dbReference>
<dbReference type="SMART" id="SM00028">
    <property type="entry name" value="TPR"/>
    <property type="match status" value="5"/>
</dbReference>
<evidence type="ECO:0000256" key="5">
    <source>
        <dbReference type="ARBA" id="ARBA00022741"/>
    </source>
</evidence>
<feature type="transmembrane region" description="Helical" evidence="9">
    <location>
        <begin position="353"/>
        <end position="375"/>
    </location>
</feature>
<dbReference type="GO" id="GO:0004673">
    <property type="term" value="F:protein histidine kinase activity"/>
    <property type="evidence" value="ECO:0007669"/>
    <property type="project" value="UniProtKB-EC"/>
</dbReference>
<dbReference type="Proteomes" id="UP000198901">
    <property type="component" value="Unassembled WGS sequence"/>
</dbReference>
<gene>
    <name evidence="12" type="ORF">SAMN04488090_3327</name>
</gene>
<dbReference type="EC" id="2.7.13.3" evidence="2"/>
<name>A0A1G9SWU5_9BACT</name>
<dbReference type="STRING" id="563176.SAMN04488090_3327"/>
<sequence>MRRYRLLVLLLLCLGFRATAQQEYEDFRKRIGSLPETVLFDSLSDFESRMRDQVKFAEAKQAIDELFRIAAKQKDPILSGRAHFSQGYLERDKSNASGAIIHYRKALEYFTEANDYKGQVKVLDYLGFAYVIRKEYDEAGRLFQRGLQLALKASDKEFIPLFYRDLAMVEDQRKNYAGALDYNGKALAFYGKNDELYPSILMNRGIILKNAGRFAESEKAYLECLAIAEKNKDDYLAGYVYLNYPNTLLGMGRTADAEKYITLGEKWAQDQAEKYRFLTEVYDIRTRIYEKEGRLADALAAYRQWSAVKDTVARADRQQELTEAETRFKTREQEREITRLDEDNLLKERQFRWLLIGTGVLVLLLAGMVWQYAVIRKNHAELARKNTLITERNRQIGEQAEQLRNLMKELHHRVKNNLAIVSGLLRLQSSRLEDQEAIRAVKDGQQRVEAMSLIHQRLYQGENVTRVNMRDYIHDLVNGLIHSYGFSGEQIGLELDIAPVELDVETAVPVGLILNEIITNSFKHAFEQIDDPRLTVRLEESDELLLEVGDNGPGVDGWQKDAGTFGKRLIQLLCDQLEGRLSVSSRNGTLVSLVIPYSSDYQS</sequence>
<evidence type="ECO:0000256" key="1">
    <source>
        <dbReference type="ARBA" id="ARBA00000085"/>
    </source>
</evidence>
<dbReference type="Pfam" id="PF07568">
    <property type="entry name" value="HisKA_2"/>
    <property type="match status" value="1"/>
</dbReference>
<dbReference type="SUPFAM" id="SSF55874">
    <property type="entry name" value="ATPase domain of HSP90 chaperone/DNA topoisomerase II/histidine kinase"/>
    <property type="match status" value="1"/>
</dbReference>
<dbReference type="InterPro" id="IPR019734">
    <property type="entry name" value="TPR_rpt"/>
</dbReference>
<keyword evidence="13" id="KW-1185">Reference proteome</keyword>
<dbReference type="InterPro" id="IPR011495">
    <property type="entry name" value="Sig_transdc_His_kin_sub2_dim/P"/>
</dbReference>
<dbReference type="OrthoDB" id="9767435at2"/>
<evidence type="ECO:0000256" key="3">
    <source>
        <dbReference type="ARBA" id="ARBA00022553"/>
    </source>
</evidence>
<keyword evidence="10" id="KW-0732">Signal</keyword>
<evidence type="ECO:0000256" key="10">
    <source>
        <dbReference type="SAM" id="SignalP"/>
    </source>
</evidence>
<dbReference type="GO" id="GO:0005524">
    <property type="term" value="F:ATP binding"/>
    <property type="evidence" value="ECO:0007669"/>
    <property type="project" value="UniProtKB-KW"/>
</dbReference>
<dbReference type="SUPFAM" id="SSF48452">
    <property type="entry name" value="TPR-like"/>
    <property type="match status" value="2"/>
</dbReference>
<dbReference type="InterPro" id="IPR011990">
    <property type="entry name" value="TPR-like_helical_dom_sf"/>
</dbReference>
<dbReference type="InterPro" id="IPR005467">
    <property type="entry name" value="His_kinase_dom"/>
</dbReference>
<evidence type="ECO:0000256" key="8">
    <source>
        <dbReference type="PROSITE-ProRule" id="PRU00339"/>
    </source>
</evidence>
<dbReference type="PROSITE" id="PS50005">
    <property type="entry name" value="TPR"/>
    <property type="match status" value="1"/>
</dbReference>
<proteinExistence type="predicted"/>
<dbReference type="AlphaFoldDB" id="A0A1G9SWU5"/>
<feature type="signal peptide" evidence="10">
    <location>
        <begin position="1"/>
        <end position="20"/>
    </location>
</feature>
<keyword evidence="9" id="KW-0812">Transmembrane</keyword>
<dbReference type="RefSeq" id="WP_093204682.1">
    <property type="nucleotide sequence ID" value="NZ_FNGS01000006.1"/>
</dbReference>
<organism evidence="12 13">
    <name type="scientific">Siphonobacter aquaeclarae</name>
    <dbReference type="NCBI Taxonomy" id="563176"/>
    <lineage>
        <taxon>Bacteria</taxon>
        <taxon>Pseudomonadati</taxon>
        <taxon>Bacteroidota</taxon>
        <taxon>Cytophagia</taxon>
        <taxon>Cytophagales</taxon>
        <taxon>Cytophagaceae</taxon>
        <taxon>Siphonobacter</taxon>
    </lineage>
</organism>
<keyword evidence="4" id="KW-0808">Transferase</keyword>
<keyword evidence="5" id="KW-0547">Nucleotide-binding</keyword>
<evidence type="ECO:0000259" key="11">
    <source>
        <dbReference type="PROSITE" id="PS50109"/>
    </source>
</evidence>
<evidence type="ECO:0000256" key="9">
    <source>
        <dbReference type="SAM" id="Phobius"/>
    </source>
</evidence>
<evidence type="ECO:0000313" key="12">
    <source>
        <dbReference type="EMBL" id="SDM39882.1"/>
    </source>
</evidence>
<dbReference type="Pfam" id="PF02518">
    <property type="entry name" value="HATPase_c"/>
    <property type="match status" value="1"/>
</dbReference>
<keyword evidence="9" id="KW-1133">Transmembrane helix</keyword>